<comment type="caution">
    <text evidence="11">The sequence shown here is derived from an EMBL/GenBank/DDBJ whole genome shotgun (WGS) entry which is preliminary data.</text>
</comment>
<comment type="subcellular location">
    <subcellularLocation>
        <location evidence="1 9">Cell inner membrane</location>
        <topology evidence="1 9">Multi-pass membrane protein</topology>
    </subcellularLocation>
</comment>
<protein>
    <recommendedName>
        <fullName evidence="9">TRAP transporter small permease protein</fullName>
    </recommendedName>
</protein>
<keyword evidence="5 9" id="KW-0812">Transmembrane</keyword>
<dbReference type="PANTHER" id="PTHR35011:SF2">
    <property type="entry name" value="2,3-DIKETO-L-GULONATE TRAP TRANSPORTER SMALL PERMEASE PROTEIN YIAM"/>
    <property type="match status" value="1"/>
</dbReference>
<feature type="transmembrane region" description="Helical" evidence="9">
    <location>
        <begin position="89"/>
        <end position="117"/>
    </location>
</feature>
<dbReference type="RefSeq" id="WP_138321805.1">
    <property type="nucleotide sequence ID" value="NZ_VCBC01000027.1"/>
</dbReference>
<comment type="caution">
    <text evidence="9">Lacks conserved residue(s) required for the propagation of feature annotation.</text>
</comment>
<keyword evidence="6 9" id="KW-1133">Transmembrane helix</keyword>
<dbReference type="InterPro" id="IPR007387">
    <property type="entry name" value="TRAP_DctQ"/>
</dbReference>
<reference evidence="11 12" key="1">
    <citation type="submission" date="2019-05" db="EMBL/GenBank/DDBJ databases">
        <title>Genome sequences of Thalassotalea litorea 1K03283.</title>
        <authorList>
            <person name="Zhang D."/>
        </authorList>
    </citation>
    <scope>NUCLEOTIDE SEQUENCE [LARGE SCALE GENOMIC DNA]</scope>
    <source>
        <strain evidence="11 12">MCCC 1K03283</strain>
    </source>
</reference>
<comment type="similarity">
    <text evidence="8 9">Belongs to the TRAP transporter small permease family.</text>
</comment>
<evidence type="ECO:0000259" key="10">
    <source>
        <dbReference type="Pfam" id="PF04290"/>
    </source>
</evidence>
<evidence type="ECO:0000256" key="9">
    <source>
        <dbReference type="RuleBase" id="RU369079"/>
    </source>
</evidence>
<keyword evidence="7 9" id="KW-0472">Membrane</keyword>
<evidence type="ECO:0000256" key="6">
    <source>
        <dbReference type="ARBA" id="ARBA00022989"/>
    </source>
</evidence>
<dbReference type="AlphaFoldDB" id="A0A5R9IHQ5"/>
<organism evidence="11 12">
    <name type="scientific">Thalassotalea litorea</name>
    <dbReference type="NCBI Taxonomy" id="2020715"/>
    <lineage>
        <taxon>Bacteria</taxon>
        <taxon>Pseudomonadati</taxon>
        <taxon>Pseudomonadota</taxon>
        <taxon>Gammaproteobacteria</taxon>
        <taxon>Alteromonadales</taxon>
        <taxon>Colwelliaceae</taxon>
        <taxon>Thalassotalea</taxon>
    </lineage>
</organism>
<proteinExistence type="inferred from homology"/>
<dbReference type="GO" id="GO:0022857">
    <property type="term" value="F:transmembrane transporter activity"/>
    <property type="evidence" value="ECO:0007669"/>
    <property type="project" value="UniProtKB-UniRule"/>
</dbReference>
<feature type="transmembrane region" description="Helical" evidence="9">
    <location>
        <begin position="51"/>
        <end position="68"/>
    </location>
</feature>
<evidence type="ECO:0000256" key="8">
    <source>
        <dbReference type="ARBA" id="ARBA00038436"/>
    </source>
</evidence>
<feature type="domain" description="Tripartite ATP-independent periplasmic transporters DctQ component" evidence="10">
    <location>
        <begin position="28"/>
        <end position="155"/>
    </location>
</feature>
<keyword evidence="4 9" id="KW-0997">Cell inner membrane</keyword>
<evidence type="ECO:0000256" key="3">
    <source>
        <dbReference type="ARBA" id="ARBA00022475"/>
    </source>
</evidence>
<comment type="function">
    <text evidence="9">Part of the tripartite ATP-independent periplasmic (TRAP) transport system.</text>
</comment>
<evidence type="ECO:0000313" key="11">
    <source>
        <dbReference type="EMBL" id="TLU59482.1"/>
    </source>
</evidence>
<name>A0A5R9IHQ5_9GAMM</name>
<evidence type="ECO:0000256" key="5">
    <source>
        <dbReference type="ARBA" id="ARBA00022692"/>
    </source>
</evidence>
<dbReference type="InterPro" id="IPR055348">
    <property type="entry name" value="DctQ"/>
</dbReference>
<evidence type="ECO:0000256" key="4">
    <source>
        <dbReference type="ARBA" id="ARBA00022519"/>
    </source>
</evidence>
<comment type="subunit">
    <text evidence="9">The complex comprises the extracytoplasmic solute receptor protein and the two transmembrane proteins.</text>
</comment>
<evidence type="ECO:0000256" key="2">
    <source>
        <dbReference type="ARBA" id="ARBA00022448"/>
    </source>
</evidence>
<evidence type="ECO:0000313" key="12">
    <source>
        <dbReference type="Proteomes" id="UP000307790"/>
    </source>
</evidence>
<evidence type="ECO:0000256" key="7">
    <source>
        <dbReference type="ARBA" id="ARBA00023136"/>
    </source>
</evidence>
<dbReference type="Pfam" id="PF04290">
    <property type="entry name" value="DctQ"/>
    <property type="match status" value="1"/>
</dbReference>
<dbReference type="EMBL" id="VCBC01000027">
    <property type="protein sequence ID" value="TLU59482.1"/>
    <property type="molecule type" value="Genomic_DNA"/>
</dbReference>
<keyword evidence="2 9" id="KW-0813">Transport</keyword>
<dbReference type="GO" id="GO:0005886">
    <property type="term" value="C:plasma membrane"/>
    <property type="evidence" value="ECO:0007669"/>
    <property type="project" value="UniProtKB-SubCell"/>
</dbReference>
<dbReference type="PANTHER" id="PTHR35011">
    <property type="entry name" value="2,3-DIKETO-L-GULONATE TRAP TRANSPORTER SMALL PERMEASE PROTEIN YIAM"/>
    <property type="match status" value="1"/>
</dbReference>
<dbReference type="OrthoDB" id="2085311at2"/>
<evidence type="ECO:0000256" key="1">
    <source>
        <dbReference type="ARBA" id="ARBA00004429"/>
    </source>
</evidence>
<feature type="transmembrane region" description="Helical" evidence="9">
    <location>
        <begin position="129"/>
        <end position="149"/>
    </location>
</feature>
<accession>A0A5R9IHQ5</accession>
<keyword evidence="3" id="KW-1003">Cell membrane</keyword>
<keyword evidence="12" id="KW-1185">Reference proteome</keyword>
<gene>
    <name evidence="11" type="ORF">FE810_16790</name>
</gene>
<dbReference type="Proteomes" id="UP000307790">
    <property type="component" value="Unassembled WGS sequence"/>
</dbReference>
<sequence>MWFSNAMEKLGQQLNRLVVLLLVLLIVDVSWQVLTRFILPQPSSFTEEVARFLLIWISLLGAAVAYRYKDHLGFDLLAKKLPKKHQAKVSMFNAMVTIVFAVFVLLIGGGNVVYVVYTLEQYSSVLGVNMVFVYMVIPFAGLLFLMFAIDNLIQLSAPSEKPDGPGSVNHNSQGA</sequence>
<dbReference type="GO" id="GO:0015740">
    <property type="term" value="P:C4-dicarboxylate transport"/>
    <property type="evidence" value="ECO:0007669"/>
    <property type="project" value="TreeGrafter"/>
</dbReference>